<dbReference type="Gene3D" id="3.40.190.10">
    <property type="entry name" value="Periplasmic binding protein-like II"/>
    <property type="match status" value="2"/>
</dbReference>
<keyword evidence="1" id="KW-0732">Signal</keyword>
<keyword evidence="3" id="KW-1185">Reference proteome</keyword>
<dbReference type="Proteomes" id="UP001501166">
    <property type="component" value="Unassembled WGS sequence"/>
</dbReference>
<evidence type="ECO:0000313" key="3">
    <source>
        <dbReference type="Proteomes" id="UP001501166"/>
    </source>
</evidence>
<dbReference type="SUPFAM" id="SSF53850">
    <property type="entry name" value="Periplasmic binding protein-like II"/>
    <property type="match status" value="1"/>
</dbReference>
<accession>A0ABP3HAT5</accession>
<feature type="chain" id="PRO_5045828799" evidence="1">
    <location>
        <begin position="22"/>
        <end position="569"/>
    </location>
</feature>
<name>A0ABP3HAT5_9LACT</name>
<evidence type="ECO:0000313" key="2">
    <source>
        <dbReference type="EMBL" id="GAA0365862.1"/>
    </source>
</evidence>
<sequence length="569" mass="64757">MFNKKRLIRASLVLPTLAVLAACGDGGGSAEEAEVDMTELPEAGDFSETIDLHLSGSLTQGNIEDGNYVQERLEEEFNVNIENTHVDTWDSNEQSIMIASGDLPDTFAFTGNDMTPNELYNNGLIRPIPREMIEEYAPLYTEMLNETDDGLGWDMFKHPENDDAYLALVGIQNHTQGILWAPTLRLDWMENLGLDIPDDIEPIGEDDGYERIYRTEHSYTIEELEEILRAFSEGDPDGNGSNDTYGLMPFNDNLNWSLTLMGAFGITPEYNFEENGELTHPMISERYKDYLLTLASWYEDGLIDPEWTTLSERTAWEKFQTGAAGYFIAQRAYLAQETWTQGRAPHNVLHQDEDAKLLVTGSEIGPEGHKGQPAYTPVTLLSDDDQMFISADVTDEQLARYLQMFDFMNHSDEGVWTVYGEPGEHSDWAGEEGESTLIVRDEYTREEGDTGFWAYNFRTYPGNRVLWLNTMETNQLMEDYFAVDEVVEENAIQPHRYDLFNETDEADVMARYGAQLRTIEEEFRMNGITGVIDIENDWDDYVNTWLNNGGQELLDELEKAPLVEDILGQ</sequence>
<dbReference type="PROSITE" id="PS51257">
    <property type="entry name" value="PROKAR_LIPOPROTEIN"/>
    <property type="match status" value="1"/>
</dbReference>
<protein>
    <submittedName>
        <fullName evidence="2">Extracellular solute-binding protein</fullName>
    </submittedName>
</protein>
<feature type="signal peptide" evidence="1">
    <location>
        <begin position="1"/>
        <end position="21"/>
    </location>
</feature>
<reference evidence="3" key="1">
    <citation type="journal article" date="2019" name="Int. J. Syst. Evol. Microbiol.">
        <title>The Global Catalogue of Microorganisms (GCM) 10K type strain sequencing project: providing services to taxonomists for standard genome sequencing and annotation.</title>
        <authorList>
            <consortium name="The Broad Institute Genomics Platform"/>
            <consortium name="The Broad Institute Genome Sequencing Center for Infectious Disease"/>
            <person name="Wu L."/>
            <person name="Ma J."/>
        </authorList>
    </citation>
    <scope>NUCLEOTIDE SEQUENCE [LARGE SCALE GENOMIC DNA]</scope>
    <source>
        <strain evidence="3">JCM 12662</strain>
    </source>
</reference>
<gene>
    <name evidence="2" type="ORF">GCM10008932_17570</name>
</gene>
<proteinExistence type="predicted"/>
<dbReference type="RefSeq" id="WP_343755776.1">
    <property type="nucleotide sequence ID" value="NZ_BAAACW010000110.1"/>
</dbReference>
<comment type="caution">
    <text evidence="2">The sequence shown here is derived from an EMBL/GenBank/DDBJ whole genome shotgun (WGS) entry which is preliminary data.</text>
</comment>
<organism evidence="2 3">
    <name type="scientific">Alkalibacterium iburiense</name>
    <dbReference type="NCBI Taxonomy" id="290589"/>
    <lineage>
        <taxon>Bacteria</taxon>
        <taxon>Bacillati</taxon>
        <taxon>Bacillota</taxon>
        <taxon>Bacilli</taxon>
        <taxon>Lactobacillales</taxon>
        <taxon>Carnobacteriaceae</taxon>
        <taxon>Alkalibacterium</taxon>
    </lineage>
</organism>
<dbReference type="EMBL" id="BAAACW010000110">
    <property type="protein sequence ID" value="GAA0365862.1"/>
    <property type="molecule type" value="Genomic_DNA"/>
</dbReference>
<evidence type="ECO:0000256" key="1">
    <source>
        <dbReference type="SAM" id="SignalP"/>
    </source>
</evidence>